<name>A0A1F6CX99_9BACT</name>
<gene>
    <name evidence="4" type="ORF">A2851_02470</name>
</gene>
<evidence type="ECO:0000256" key="1">
    <source>
        <dbReference type="ARBA" id="ARBA00022676"/>
    </source>
</evidence>
<reference evidence="4 5" key="1">
    <citation type="journal article" date="2016" name="Nat. Commun.">
        <title>Thousands of microbial genomes shed light on interconnected biogeochemical processes in an aquifer system.</title>
        <authorList>
            <person name="Anantharaman K."/>
            <person name="Brown C.T."/>
            <person name="Hug L.A."/>
            <person name="Sharon I."/>
            <person name="Castelle C.J."/>
            <person name="Probst A.J."/>
            <person name="Thomas B.C."/>
            <person name="Singh A."/>
            <person name="Wilkins M.J."/>
            <person name="Karaoz U."/>
            <person name="Brodie E.L."/>
            <person name="Williams K.H."/>
            <person name="Hubbard S.S."/>
            <person name="Banfield J.F."/>
        </authorList>
    </citation>
    <scope>NUCLEOTIDE SEQUENCE [LARGE SCALE GENOMIC DNA]</scope>
</reference>
<evidence type="ECO:0000256" key="2">
    <source>
        <dbReference type="ARBA" id="ARBA00022679"/>
    </source>
</evidence>
<dbReference type="CDD" id="cd03801">
    <property type="entry name" value="GT4_PimA-like"/>
    <property type="match status" value="2"/>
</dbReference>
<dbReference type="EMBL" id="MFKT01000009">
    <property type="protein sequence ID" value="OGG53727.1"/>
    <property type="molecule type" value="Genomic_DNA"/>
</dbReference>
<dbReference type="GO" id="GO:0016757">
    <property type="term" value="F:glycosyltransferase activity"/>
    <property type="evidence" value="ECO:0007669"/>
    <property type="project" value="UniProtKB-KW"/>
</dbReference>
<dbReference type="Gene3D" id="3.40.50.2000">
    <property type="entry name" value="Glycogen Phosphorylase B"/>
    <property type="match status" value="4"/>
</dbReference>
<dbReference type="AlphaFoldDB" id="A0A1F6CX99"/>
<evidence type="ECO:0000259" key="3">
    <source>
        <dbReference type="Pfam" id="PF00534"/>
    </source>
</evidence>
<organism evidence="4 5">
    <name type="scientific">Candidatus Kaiserbacteria bacterium RIFCSPHIGHO2_01_FULL_53_29</name>
    <dbReference type="NCBI Taxonomy" id="1798480"/>
    <lineage>
        <taxon>Bacteria</taxon>
        <taxon>Candidatus Kaiseribacteriota</taxon>
    </lineage>
</organism>
<accession>A0A1F6CX99</accession>
<protein>
    <recommendedName>
        <fullName evidence="3">Glycosyl transferase family 1 domain-containing protein</fullName>
    </recommendedName>
</protein>
<dbReference type="SUPFAM" id="SSF53756">
    <property type="entry name" value="UDP-Glycosyltransferase/glycogen phosphorylase"/>
    <property type="match status" value="2"/>
</dbReference>
<keyword evidence="2" id="KW-0808">Transferase</keyword>
<keyword evidence="1" id="KW-0328">Glycosyltransferase</keyword>
<feature type="domain" description="Glycosyl transferase family 1" evidence="3">
    <location>
        <begin position="618"/>
        <end position="780"/>
    </location>
</feature>
<dbReference type="PANTHER" id="PTHR12526:SF510">
    <property type="entry name" value="D-INOSITOL 3-PHOSPHATE GLYCOSYLTRANSFERASE"/>
    <property type="match status" value="1"/>
</dbReference>
<dbReference type="InterPro" id="IPR001296">
    <property type="entry name" value="Glyco_trans_1"/>
</dbReference>
<sequence>MRILISGSTGQSMPPPFAGIPKVSLLYARTWKKMGHEVAITWVYRPENADDLGANADYFFEYKSKPNTLKKGFFFLRYFLRNPALYLGLFRSYWRGYPGFSTELVLYAAYGVWIDRVISTFQPDIITCQATLVKTFMVASVAKRRGVPIVYEPYAEIHAQDMGVNKNLGAEGQKKFWQPFLNLADLVIGMDNCAVGALTYLPRDMVRVFHDTCDHEAYQVKLQETKEELRDSLGLPRDLFLVGQVGAFEWRKGHDHLIRAVGILHKQGYKIGAAICGGPGDLEKWKTIACEEGVEDKIFFFRNFSESQLVRLHASLDLYANLSHLSRSCGLDLALLEAMSAGLPIVVYDHGALKSAVHKGENGILVPVGNIPALTEAILSIYLMKPVERTRMGNASRRFSAPYDVQETSKIKLEWFREVIERRRRTVSVVTFANLGEKENLKTIDIQPVIDVFAKNGVLRQIICQVHKSFYFQNIASAFPAFVRYPLRAIEKISGIGLSRDQTDDLFDFFASFRLQPADVVLFYPAQFEKTIAVAKKGGSIVVGLAETAYYSLNKQLNDEECTILKIPVGEYAGVMRKEGAAAAFDYIIAISEFLKRSYMQMGYPAERIFVAAPDTNIDRFTPGSASGTFQVLYMAYTTPLKGLHYLLEAWSGLDLPGAELVLVGGYGAIPAELKRRYDASIRANPTIQWIGKTQHPEEYYRRASAFVLPSLTEGNPHVVMEAMASGLPVITTENAAGLVEDGKTGFVVPIRDPDAIKAKIEYLYQNRDAAERMGRSARHAIEHKKPFGEEVYDIYKEIVRRERRQT</sequence>
<feature type="domain" description="Glycosyl transferase family 1" evidence="3">
    <location>
        <begin position="226"/>
        <end position="398"/>
    </location>
</feature>
<evidence type="ECO:0000313" key="4">
    <source>
        <dbReference type="EMBL" id="OGG53727.1"/>
    </source>
</evidence>
<dbReference type="Proteomes" id="UP000176863">
    <property type="component" value="Unassembled WGS sequence"/>
</dbReference>
<dbReference type="Pfam" id="PF00534">
    <property type="entry name" value="Glycos_transf_1"/>
    <property type="match status" value="2"/>
</dbReference>
<proteinExistence type="predicted"/>
<dbReference type="PANTHER" id="PTHR12526">
    <property type="entry name" value="GLYCOSYLTRANSFERASE"/>
    <property type="match status" value="1"/>
</dbReference>
<comment type="caution">
    <text evidence="4">The sequence shown here is derived from an EMBL/GenBank/DDBJ whole genome shotgun (WGS) entry which is preliminary data.</text>
</comment>
<evidence type="ECO:0000313" key="5">
    <source>
        <dbReference type="Proteomes" id="UP000176863"/>
    </source>
</evidence>
<dbReference type="STRING" id="1798480.A2851_02470"/>